<accession>A0ABP9J8N6</accession>
<dbReference type="Gene3D" id="3.40.50.300">
    <property type="entry name" value="P-loop containing nucleotide triphosphate hydrolases"/>
    <property type="match status" value="1"/>
</dbReference>
<dbReference type="SUPFAM" id="SSF52540">
    <property type="entry name" value="P-loop containing nucleoside triphosphate hydrolases"/>
    <property type="match status" value="1"/>
</dbReference>
<evidence type="ECO:0000313" key="3">
    <source>
        <dbReference type="EMBL" id="GAA5021861.1"/>
    </source>
</evidence>
<comment type="caution">
    <text evidence="3">The sequence shown here is derived from an EMBL/GenBank/DDBJ whole genome shotgun (WGS) entry which is preliminary data.</text>
</comment>
<sequence length="552" mass="56367">METIPPTEVTPHLVRQALRHHWILVLVPVVLLAAVGTLLSRGQQPDYTSVTSIMLKPTLGNPLSQDSAKSSPQITVAMSTEAGLVTSPQVTDLVNAKLGTDLPASSTAISAQVPANSQILQISASGASPEAAQSLAAAFGQSYLEFRAAQSKKLVDAQVADLTAQEKAASDGLKKATTDADSLNPPADAVARLQLFSNRVATLQDALTSIKTTDSGPGLLVAPATAPTSSDGIPAWAFTVAGGALGLGLGFVLALWRQRTDRRIRFDEAASVAGLPVLAATTSGDELDPEAVRMLRSSVARLSPAPAVVGVVPVDAEQGSAVSVTAAGHLARSLVSAGYRVALLDATQEADGSRPGLSDWLLDLTASSTLRELTEDTEGVLRVGAGTRPADAQDLLAGHRFVAAVEVLASSVDYVIVAGSSVLGGGSGGDLALVTTGALAVCTDRLTTIEQVEWMARAAARTGPALLGLVALPRGSATVARRAARGSGSSGSSGGSEAHRDPGRGDGAPRRTRTADGGPPRRPVVSAPEELRSPTESLLAETSDDAVVRTAT</sequence>
<feature type="region of interest" description="Disordered" evidence="1">
    <location>
        <begin position="480"/>
        <end position="552"/>
    </location>
</feature>
<name>A0ABP9J8N6_9MICO</name>
<dbReference type="Proteomes" id="UP001500427">
    <property type="component" value="Unassembled WGS sequence"/>
</dbReference>
<feature type="transmembrane region" description="Helical" evidence="2">
    <location>
        <begin position="21"/>
        <end position="39"/>
    </location>
</feature>
<organism evidence="3 4">
    <name type="scientific">Terrabacter aeriphilus</name>
    <dbReference type="NCBI Taxonomy" id="515662"/>
    <lineage>
        <taxon>Bacteria</taxon>
        <taxon>Bacillati</taxon>
        <taxon>Actinomycetota</taxon>
        <taxon>Actinomycetes</taxon>
        <taxon>Micrococcales</taxon>
        <taxon>Intrasporangiaceae</taxon>
        <taxon>Terrabacter</taxon>
    </lineage>
</organism>
<reference evidence="4" key="1">
    <citation type="journal article" date="2019" name="Int. J. Syst. Evol. Microbiol.">
        <title>The Global Catalogue of Microorganisms (GCM) 10K type strain sequencing project: providing services to taxonomists for standard genome sequencing and annotation.</title>
        <authorList>
            <consortium name="The Broad Institute Genomics Platform"/>
            <consortium name="The Broad Institute Genome Sequencing Center for Infectious Disease"/>
            <person name="Wu L."/>
            <person name="Ma J."/>
        </authorList>
    </citation>
    <scope>NUCLEOTIDE SEQUENCE [LARGE SCALE GENOMIC DNA]</scope>
    <source>
        <strain evidence="4">JCM 17687</strain>
    </source>
</reference>
<keyword evidence="2" id="KW-0812">Transmembrane</keyword>
<feature type="transmembrane region" description="Helical" evidence="2">
    <location>
        <begin position="235"/>
        <end position="256"/>
    </location>
</feature>
<dbReference type="RefSeq" id="WP_345506504.1">
    <property type="nucleotide sequence ID" value="NZ_BAABIW010000009.1"/>
</dbReference>
<keyword evidence="2" id="KW-1133">Transmembrane helix</keyword>
<dbReference type="PANTHER" id="PTHR32309">
    <property type="entry name" value="TYROSINE-PROTEIN KINASE"/>
    <property type="match status" value="1"/>
</dbReference>
<evidence type="ECO:0008006" key="5">
    <source>
        <dbReference type="Google" id="ProtNLM"/>
    </source>
</evidence>
<evidence type="ECO:0000256" key="1">
    <source>
        <dbReference type="SAM" id="MobiDB-lite"/>
    </source>
</evidence>
<gene>
    <name evidence="3" type="ORF">GCM10023258_11620</name>
</gene>
<dbReference type="InterPro" id="IPR050445">
    <property type="entry name" value="Bact_polysacc_biosynth/exp"/>
</dbReference>
<dbReference type="EMBL" id="BAABIW010000009">
    <property type="protein sequence ID" value="GAA5021861.1"/>
    <property type="molecule type" value="Genomic_DNA"/>
</dbReference>
<dbReference type="PANTHER" id="PTHR32309:SF31">
    <property type="entry name" value="CAPSULAR EXOPOLYSACCHARIDE FAMILY"/>
    <property type="match status" value="1"/>
</dbReference>
<keyword evidence="2" id="KW-0472">Membrane</keyword>
<proteinExistence type="predicted"/>
<keyword evidence="4" id="KW-1185">Reference proteome</keyword>
<feature type="compositionally biased region" description="Basic and acidic residues" evidence="1">
    <location>
        <begin position="497"/>
        <end position="509"/>
    </location>
</feature>
<evidence type="ECO:0000256" key="2">
    <source>
        <dbReference type="SAM" id="Phobius"/>
    </source>
</evidence>
<evidence type="ECO:0000313" key="4">
    <source>
        <dbReference type="Proteomes" id="UP001500427"/>
    </source>
</evidence>
<protein>
    <recommendedName>
        <fullName evidence="5">Subunit length determinant protein</fullName>
    </recommendedName>
</protein>
<dbReference type="InterPro" id="IPR027417">
    <property type="entry name" value="P-loop_NTPase"/>
</dbReference>